<name>A0ABN8B6W3_CHISP</name>
<evidence type="ECO:0000256" key="1">
    <source>
        <dbReference type="ARBA" id="ARBA00004123"/>
    </source>
</evidence>
<feature type="compositionally biased region" description="Polar residues" evidence="4">
    <location>
        <begin position="443"/>
        <end position="457"/>
    </location>
</feature>
<evidence type="ECO:0008006" key="7">
    <source>
        <dbReference type="Google" id="ProtNLM"/>
    </source>
</evidence>
<dbReference type="InterPro" id="IPR010301">
    <property type="entry name" value="RRP1"/>
</dbReference>
<comment type="subcellular location">
    <subcellularLocation>
        <location evidence="1">Nucleus</location>
    </subcellularLocation>
</comment>
<dbReference type="Pfam" id="PF05997">
    <property type="entry name" value="Nop52"/>
    <property type="match status" value="1"/>
</dbReference>
<evidence type="ECO:0000256" key="2">
    <source>
        <dbReference type="ARBA" id="ARBA00006374"/>
    </source>
</evidence>
<evidence type="ECO:0000313" key="5">
    <source>
        <dbReference type="EMBL" id="CAH0404523.1"/>
    </source>
</evidence>
<dbReference type="Proteomes" id="UP001153292">
    <property type="component" value="Chromosome 29"/>
</dbReference>
<feature type="region of interest" description="Disordered" evidence="4">
    <location>
        <begin position="184"/>
        <end position="224"/>
    </location>
</feature>
<evidence type="ECO:0000256" key="3">
    <source>
        <dbReference type="ARBA" id="ARBA00023242"/>
    </source>
</evidence>
<dbReference type="EMBL" id="OU963922">
    <property type="protein sequence ID" value="CAH0404523.1"/>
    <property type="molecule type" value="Genomic_DNA"/>
</dbReference>
<feature type="compositionally biased region" description="Acidic residues" evidence="4">
    <location>
        <begin position="194"/>
        <end position="216"/>
    </location>
</feature>
<keyword evidence="6" id="KW-1185">Reference proteome</keyword>
<feature type="compositionally biased region" description="Basic and acidic residues" evidence="4">
    <location>
        <begin position="477"/>
        <end position="491"/>
    </location>
</feature>
<gene>
    <name evidence="5" type="ORF">CHILSU_LOCUS7864</name>
</gene>
<evidence type="ECO:0000313" key="6">
    <source>
        <dbReference type="Proteomes" id="UP001153292"/>
    </source>
</evidence>
<comment type="similarity">
    <text evidence="2">Belongs to the RRP1 family.</text>
</comment>
<feature type="compositionally biased region" description="Basic residues" evidence="4">
    <location>
        <begin position="431"/>
        <end position="440"/>
    </location>
</feature>
<proteinExistence type="inferred from homology"/>
<protein>
    <recommendedName>
        <fullName evidence="7">Ribosomal RNA processing protein 1 homolog</fullName>
    </recommendedName>
</protein>
<feature type="region of interest" description="Disordered" evidence="4">
    <location>
        <begin position="592"/>
        <end position="625"/>
    </location>
</feature>
<feature type="compositionally biased region" description="Basic and acidic residues" evidence="4">
    <location>
        <begin position="393"/>
        <end position="430"/>
    </location>
</feature>
<organism evidence="5 6">
    <name type="scientific">Chilo suppressalis</name>
    <name type="common">Asiatic rice borer moth</name>
    <dbReference type="NCBI Taxonomy" id="168631"/>
    <lineage>
        <taxon>Eukaryota</taxon>
        <taxon>Metazoa</taxon>
        <taxon>Ecdysozoa</taxon>
        <taxon>Arthropoda</taxon>
        <taxon>Hexapoda</taxon>
        <taxon>Insecta</taxon>
        <taxon>Pterygota</taxon>
        <taxon>Neoptera</taxon>
        <taxon>Endopterygota</taxon>
        <taxon>Lepidoptera</taxon>
        <taxon>Glossata</taxon>
        <taxon>Ditrysia</taxon>
        <taxon>Pyraloidea</taxon>
        <taxon>Crambidae</taxon>
        <taxon>Crambinae</taxon>
        <taxon>Chilo</taxon>
    </lineage>
</organism>
<accession>A0ABN8B6W3</accession>
<evidence type="ECO:0000256" key="4">
    <source>
        <dbReference type="SAM" id="MobiDB-lite"/>
    </source>
</evidence>
<feature type="region of interest" description="Disordered" evidence="4">
    <location>
        <begin position="351"/>
        <end position="559"/>
    </location>
</feature>
<keyword evidence="3" id="KW-0539">Nucleus</keyword>
<feature type="compositionally biased region" description="Basic and acidic residues" evidence="4">
    <location>
        <begin position="515"/>
        <end position="537"/>
    </location>
</feature>
<feature type="compositionally biased region" description="Polar residues" evidence="4">
    <location>
        <begin position="592"/>
        <end position="612"/>
    </location>
</feature>
<reference evidence="5" key="1">
    <citation type="submission" date="2021-12" db="EMBL/GenBank/DDBJ databases">
        <authorList>
            <person name="King R."/>
        </authorList>
    </citation>
    <scope>NUCLEOTIDE SEQUENCE</scope>
</reference>
<sequence>MSDKPLVQEELCETIAGILDLFPNEQIKCALMMTKAGFKVLATEWYGIDQHRMDKFLMLVRRYLRGSLRCLQRAEWSLKSCQMYADMLSSADGLLAVKTPLYARNAGSMLLHFVDCFLEELSKVSSGNIPGLSLVTLLRPFCLYMCKGESTPVCVSARRVLTALLRQSEHGLMYQEKTKAWERMGCPQGGPDALELESDEEGGDEQQPDDDNEEDNDKAVALDPRAGRVDVVLTPLPVPASEIAQMLRELLSTASSKAHKRTKICLQRFEQLSRDEYPLVVPDILTDEDGTPKPRTIHAATDLHTMERDLVQSADELALRGLSRRHRKRLLAKSRAGLSIVEDVEAVKGTCDSSTNGNWDVESTVPAKKSKNNSSNKENVNKDKKSKKRKHADAKTDANNKKHKSAHQEEKEKQTEETKEETAKKSYEKKTKSRKNKNKKQILPNSVQDVNLISKLNASKEDTKAKLINKQNKNKNIKAETSEKKTDKNLEKIQTPQKNQTKNDKVLGKSNKINSDVKKQDQRQQKSPESKKQEKKTPSLLVNKVKNYQKRTNDKVTQQKKFETPKKVKFVLKNNCMQGPVDYYKSVRQSPNIPFDSSKQPSKTNLKVSTPSPINPFFKKKLRIK</sequence>